<feature type="domain" description="PIH1D1/2/3 CS-like" evidence="3">
    <location>
        <begin position="85"/>
        <end position="182"/>
    </location>
</feature>
<sequence>MSIFDNPGYLKSLQDLLNPKRDEDSSSDSEDENINSVEKKPLLGFVNKTETKEVKNNGKLAKETAESWLEKQQQEDELLLETRKTPNYKMSYKQSVGTEDVFLQMGNRSASSISCEDMVITIELPEEIVPVEQMNLDISENDIDLQTPVYRLKVPLVHPIDPDLGTAKYDSETKILILTLKMKREFDFVNF</sequence>
<evidence type="ECO:0000259" key="3">
    <source>
        <dbReference type="Pfam" id="PF18201"/>
    </source>
</evidence>
<feature type="region of interest" description="Disordered" evidence="2">
    <location>
        <begin position="14"/>
        <end position="42"/>
    </location>
</feature>
<name>T1GPS5_MEGSC</name>
<dbReference type="GO" id="GO:0045505">
    <property type="term" value="F:dynein intermediate chain binding"/>
    <property type="evidence" value="ECO:0007669"/>
    <property type="project" value="TreeGrafter"/>
</dbReference>
<dbReference type="InterPro" id="IPR041442">
    <property type="entry name" value="PIH1D1/2/3_CS-like"/>
</dbReference>
<evidence type="ECO:0000313" key="5">
    <source>
        <dbReference type="Proteomes" id="UP000015102"/>
    </source>
</evidence>
<accession>T1GPS5</accession>
<keyword evidence="5" id="KW-1185">Reference proteome</keyword>
<dbReference type="EMBL" id="CAQQ02099758">
    <property type="status" value="NOT_ANNOTATED_CDS"/>
    <property type="molecule type" value="Genomic_DNA"/>
</dbReference>
<dbReference type="GO" id="GO:0070286">
    <property type="term" value="P:axonemal dynein complex assembly"/>
    <property type="evidence" value="ECO:0007669"/>
    <property type="project" value="InterPro"/>
</dbReference>
<dbReference type="PANTHER" id="PTHR21083:SF0">
    <property type="entry name" value="DYNEIN AXONEMAL ASSEMBLY FACTOR 6"/>
    <property type="match status" value="1"/>
</dbReference>
<dbReference type="EnsemblMetazoa" id="MESCA005617-RA">
    <property type="protein sequence ID" value="MESCA005617-PA"/>
    <property type="gene ID" value="MESCA005617"/>
</dbReference>
<evidence type="ECO:0000313" key="4">
    <source>
        <dbReference type="EnsemblMetazoa" id="MESCA005617-PA"/>
    </source>
</evidence>
<dbReference type="Pfam" id="PF18201">
    <property type="entry name" value="PIH1_CS"/>
    <property type="match status" value="1"/>
</dbReference>
<dbReference type="InterPro" id="IPR026697">
    <property type="entry name" value="DNAAF6"/>
</dbReference>
<dbReference type="GO" id="GO:0005737">
    <property type="term" value="C:cytoplasm"/>
    <property type="evidence" value="ECO:0007669"/>
    <property type="project" value="TreeGrafter"/>
</dbReference>
<comment type="similarity">
    <text evidence="1">Belongs to the PIH1 family.</text>
</comment>
<organism evidence="4 5">
    <name type="scientific">Megaselia scalaris</name>
    <name type="common">Humpbacked fly</name>
    <name type="synonym">Phora scalaris</name>
    <dbReference type="NCBI Taxonomy" id="36166"/>
    <lineage>
        <taxon>Eukaryota</taxon>
        <taxon>Metazoa</taxon>
        <taxon>Ecdysozoa</taxon>
        <taxon>Arthropoda</taxon>
        <taxon>Hexapoda</taxon>
        <taxon>Insecta</taxon>
        <taxon>Pterygota</taxon>
        <taxon>Neoptera</taxon>
        <taxon>Endopterygota</taxon>
        <taxon>Diptera</taxon>
        <taxon>Brachycera</taxon>
        <taxon>Muscomorpha</taxon>
        <taxon>Platypezoidea</taxon>
        <taxon>Phoridae</taxon>
        <taxon>Megaseliini</taxon>
        <taxon>Megaselia</taxon>
    </lineage>
</organism>
<dbReference type="HOGENOM" id="CLU_106090_0_0_1"/>
<dbReference type="PANTHER" id="PTHR21083">
    <property type="entry name" value="TWISTER"/>
    <property type="match status" value="1"/>
</dbReference>
<reference evidence="5" key="1">
    <citation type="submission" date="2013-02" db="EMBL/GenBank/DDBJ databases">
        <authorList>
            <person name="Hughes D."/>
        </authorList>
    </citation>
    <scope>NUCLEOTIDE SEQUENCE</scope>
    <source>
        <strain>Durham</strain>
        <strain evidence="5">NC isolate 2 -- Noor lab</strain>
    </source>
</reference>
<reference evidence="4" key="2">
    <citation type="submission" date="2015-06" db="UniProtKB">
        <authorList>
            <consortium name="EnsemblMetazoa"/>
        </authorList>
    </citation>
    <scope>IDENTIFICATION</scope>
</reference>
<dbReference type="AlphaFoldDB" id="T1GPS5"/>
<evidence type="ECO:0000256" key="1">
    <source>
        <dbReference type="ARBA" id="ARBA00008511"/>
    </source>
</evidence>
<dbReference type="GO" id="GO:0051087">
    <property type="term" value="F:protein-folding chaperone binding"/>
    <property type="evidence" value="ECO:0007669"/>
    <property type="project" value="InterPro"/>
</dbReference>
<proteinExistence type="inferred from homology"/>
<protein>
    <recommendedName>
        <fullName evidence="3">PIH1D1/2/3 CS-like domain-containing protein</fullName>
    </recommendedName>
</protein>
<dbReference type="STRING" id="36166.T1GPS5"/>
<dbReference type="Proteomes" id="UP000015102">
    <property type="component" value="Unassembled WGS sequence"/>
</dbReference>
<evidence type="ECO:0000256" key="2">
    <source>
        <dbReference type="SAM" id="MobiDB-lite"/>
    </source>
</evidence>